<dbReference type="Gene3D" id="2.40.420.20">
    <property type="match status" value="1"/>
</dbReference>
<dbReference type="PANTHER" id="PTHR30469">
    <property type="entry name" value="MULTIDRUG RESISTANCE PROTEIN MDTA"/>
    <property type="match status" value="1"/>
</dbReference>
<dbReference type="SUPFAM" id="SSF111369">
    <property type="entry name" value="HlyD-like secretion proteins"/>
    <property type="match status" value="1"/>
</dbReference>
<feature type="domain" description="Multidrug resistance protein MdtA-like barrel-sandwich hybrid" evidence="5">
    <location>
        <begin position="67"/>
        <end position="187"/>
    </location>
</feature>
<reference evidence="8 9" key="1">
    <citation type="submission" date="2020-03" db="EMBL/GenBank/DDBJ databases">
        <title>Complete Genome Sequence of Halomonas hydrothermalis Strain Slthf2, Halophilic Bacterium Isolated from Deep-Sea Hydrothermal-Vent Environments.</title>
        <authorList>
            <person name="Takeyama N."/>
            <person name="Huang M."/>
            <person name="Sato K."/>
            <person name="Galipon J."/>
            <person name="Arakawa K."/>
        </authorList>
    </citation>
    <scope>NUCLEOTIDE SEQUENCE [LARGE SCALE GENOMIC DNA]</scope>
    <source>
        <strain evidence="8 9">Slthf2</strain>
    </source>
</reference>
<dbReference type="Pfam" id="PF25954">
    <property type="entry name" value="Beta-barrel_RND_2"/>
    <property type="match status" value="1"/>
</dbReference>
<feature type="domain" description="Multidrug resistance protein MdtA-like C-terminal permuted SH3" evidence="7">
    <location>
        <begin position="281"/>
        <end position="340"/>
    </location>
</feature>
<dbReference type="PANTHER" id="PTHR30469:SF16">
    <property type="entry name" value="HAE1 FAMILY EFFLUX PUMP MFP COMPONENT"/>
    <property type="match status" value="1"/>
</dbReference>
<feature type="coiled-coil region" evidence="4">
    <location>
        <begin position="95"/>
        <end position="165"/>
    </location>
</feature>
<dbReference type="GO" id="GO:1990281">
    <property type="term" value="C:efflux pump complex"/>
    <property type="evidence" value="ECO:0007669"/>
    <property type="project" value="TreeGrafter"/>
</dbReference>
<dbReference type="GO" id="GO:0015562">
    <property type="term" value="F:efflux transmembrane transporter activity"/>
    <property type="evidence" value="ECO:0007669"/>
    <property type="project" value="TreeGrafter"/>
</dbReference>
<dbReference type="InterPro" id="IPR006143">
    <property type="entry name" value="RND_pump_MFP"/>
</dbReference>
<dbReference type="InterPro" id="IPR058792">
    <property type="entry name" value="Beta-barrel_RND_2"/>
</dbReference>
<evidence type="ECO:0000259" key="6">
    <source>
        <dbReference type="Pfam" id="PF25954"/>
    </source>
</evidence>
<dbReference type="Pfam" id="PF25967">
    <property type="entry name" value="RND-MFP_C"/>
    <property type="match status" value="1"/>
</dbReference>
<dbReference type="FunFam" id="2.40.30.170:FF:000010">
    <property type="entry name" value="Efflux RND transporter periplasmic adaptor subunit"/>
    <property type="match status" value="1"/>
</dbReference>
<dbReference type="Gene3D" id="2.40.30.170">
    <property type="match status" value="1"/>
</dbReference>
<dbReference type="Gene3D" id="1.10.287.470">
    <property type="entry name" value="Helix hairpin bin"/>
    <property type="match status" value="1"/>
</dbReference>
<keyword evidence="9" id="KW-1185">Reference proteome</keyword>
<gene>
    <name evidence="8" type="ORF">HHSLTHF2_11910</name>
</gene>
<proteinExistence type="inferred from homology"/>
<evidence type="ECO:0000256" key="2">
    <source>
        <dbReference type="ARBA" id="ARBA00009477"/>
    </source>
</evidence>
<sequence>MVLLGLLDNTETLMLASKRICFFWLLTLLWVSPLLAQSPPPVIGHYAAITAWSDPLEALGTLSADESVTLSATVTDTIAEINFEDGEQVERGRLLIRLEDAEEQAQLRAAQALNEERRNALGRATQLQQRSLAPRADVEDSQARLRQSQADAQALEARLSNYRLHAPFSGRVGFRNVSIGALVTPGMELVTLDKLDVMKLDFTVPEVFLGRLSNGLKLSATTAAFPDEVFSGEISSIGTRIDPITRSVNVRAEMVNPGLRLRPGMLMEVVVQQRIRDTLALPEAALEPSGNRHFVMLINQQDGSYRLERREVTIGERRIGQVEVLDGISAGDLIVIHGLQLARDGQQVRLIGIADEEADIRTLLEADR</sequence>
<evidence type="ECO:0000313" key="8">
    <source>
        <dbReference type="EMBL" id="BCB07301.1"/>
    </source>
</evidence>
<dbReference type="Pfam" id="PF25917">
    <property type="entry name" value="BSH_RND"/>
    <property type="match status" value="1"/>
</dbReference>
<dbReference type="InterPro" id="IPR058625">
    <property type="entry name" value="MdtA-like_BSH"/>
</dbReference>
<evidence type="ECO:0000256" key="3">
    <source>
        <dbReference type="ARBA" id="ARBA00022448"/>
    </source>
</evidence>
<feature type="domain" description="CusB-like beta-barrel" evidence="6">
    <location>
        <begin position="201"/>
        <end position="272"/>
    </location>
</feature>
<dbReference type="NCBIfam" id="TIGR01730">
    <property type="entry name" value="RND_mfp"/>
    <property type="match status" value="1"/>
</dbReference>
<evidence type="ECO:0000256" key="1">
    <source>
        <dbReference type="ARBA" id="ARBA00004196"/>
    </source>
</evidence>
<evidence type="ECO:0000256" key="4">
    <source>
        <dbReference type="SAM" id="Coils"/>
    </source>
</evidence>
<dbReference type="Proteomes" id="UP000502259">
    <property type="component" value="Chromosome"/>
</dbReference>
<name>A0A6F8U2B3_9GAMM</name>
<accession>A0A6F8U2B3</accession>
<evidence type="ECO:0000259" key="7">
    <source>
        <dbReference type="Pfam" id="PF25967"/>
    </source>
</evidence>
<protein>
    <submittedName>
        <fullName evidence="8">MexH family multidrug efflux RND transporter periplasmic adaptor subunit</fullName>
    </submittedName>
</protein>
<dbReference type="EMBL" id="AP022843">
    <property type="protein sequence ID" value="BCB07301.1"/>
    <property type="molecule type" value="Genomic_DNA"/>
</dbReference>
<dbReference type="InterPro" id="IPR058627">
    <property type="entry name" value="MdtA-like_C"/>
</dbReference>
<dbReference type="Gene3D" id="2.40.50.100">
    <property type="match status" value="1"/>
</dbReference>
<keyword evidence="3" id="KW-0813">Transport</keyword>
<organism evidence="8 9">
    <name type="scientific">Halomonas hydrothermalis</name>
    <dbReference type="NCBI Taxonomy" id="115561"/>
    <lineage>
        <taxon>Bacteria</taxon>
        <taxon>Pseudomonadati</taxon>
        <taxon>Pseudomonadota</taxon>
        <taxon>Gammaproteobacteria</taxon>
        <taxon>Oceanospirillales</taxon>
        <taxon>Halomonadaceae</taxon>
        <taxon>Halomonas</taxon>
    </lineage>
</organism>
<comment type="subcellular location">
    <subcellularLocation>
        <location evidence="1">Cell envelope</location>
    </subcellularLocation>
</comment>
<evidence type="ECO:0000259" key="5">
    <source>
        <dbReference type="Pfam" id="PF25917"/>
    </source>
</evidence>
<evidence type="ECO:0000313" key="9">
    <source>
        <dbReference type="Proteomes" id="UP000502259"/>
    </source>
</evidence>
<dbReference type="AlphaFoldDB" id="A0A6F8U2B3"/>
<keyword evidence="4" id="KW-0175">Coiled coil</keyword>
<comment type="similarity">
    <text evidence="2">Belongs to the membrane fusion protein (MFP) (TC 8.A.1) family.</text>
</comment>